<reference evidence="5" key="1">
    <citation type="submission" date="2021-02" db="EMBL/GenBank/DDBJ databases">
        <authorList>
            <person name="Nowell W R."/>
        </authorList>
    </citation>
    <scope>NUCLEOTIDE SEQUENCE</scope>
</reference>
<accession>A0A821MLK8</accession>
<evidence type="ECO:0000313" key="5">
    <source>
        <dbReference type="EMBL" id="CAF4769272.1"/>
    </source>
</evidence>
<organism evidence="5 7">
    <name type="scientific">Rotaria socialis</name>
    <dbReference type="NCBI Taxonomy" id="392032"/>
    <lineage>
        <taxon>Eukaryota</taxon>
        <taxon>Metazoa</taxon>
        <taxon>Spiralia</taxon>
        <taxon>Gnathifera</taxon>
        <taxon>Rotifera</taxon>
        <taxon>Eurotatoria</taxon>
        <taxon>Bdelloidea</taxon>
        <taxon>Philodinida</taxon>
        <taxon>Philodinidae</taxon>
        <taxon>Rotaria</taxon>
    </lineage>
</organism>
<dbReference type="EMBL" id="CAJOBR010004149">
    <property type="protein sequence ID" value="CAF4769272.1"/>
    <property type="molecule type" value="Genomic_DNA"/>
</dbReference>
<name>A0A821MLK8_9BILA</name>
<evidence type="ECO:0000313" key="7">
    <source>
        <dbReference type="Proteomes" id="UP000663848"/>
    </source>
</evidence>
<evidence type="ECO:0000256" key="1">
    <source>
        <dbReference type="SAM" id="Phobius"/>
    </source>
</evidence>
<feature type="transmembrane region" description="Helical" evidence="1">
    <location>
        <begin position="45"/>
        <end position="64"/>
    </location>
</feature>
<evidence type="ECO:0000313" key="2">
    <source>
        <dbReference type="EMBL" id="CAF4428370.1"/>
    </source>
</evidence>
<keyword evidence="1" id="KW-0472">Membrane</keyword>
<dbReference type="Proteomes" id="UP000663873">
    <property type="component" value="Unassembled WGS sequence"/>
</dbReference>
<dbReference type="Proteomes" id="UP000663838">
    <property type="component" value="Unassembled WGS sequence"/>
</dbReference>
<protein>
    <submittedName>
        <fullName evidence="5">Uncharacterized protein</fullName>
    </submittedName>
</protein>
<dbReference type="EMBL" id="CAJOBP010004060">
    <property type="protein sequence ID" value="CAF4428370.1"/>
    <property type="molecule type" value="Genomic_DNA"/>
</dbReference>
<evidence type="ECO:0000313" key="8">
    <source>
        <dbReference type="Proteomes" id="UP000663873"/>
    </source>
</evidence>
<keyword evidence="1" id="KW-1133">Transmembrane helix</keyword>
<feature type="transmembrane region" description="Helical" evidence="1">
    <location>
        <begin position="76"/>
        <end position="99"/>
    </location>
</feature>
<dbReference type="AlphaFoldDB" id="A0A821MLK8"/>
<dbReference type="EMBL" id="CAJOBS010003612">
    <property type="protein sequence ID" value="CAF4861385.1"/>
    <property type="molecule type" value="Genomic_DNA"/>
</dbReference>
<dbReference type="Proteomes" id="UP000663848">
    <property type="component" value="Unassembled WGS sequence"/>
</dbReference>
<dbReference type="EMBL" id="CAJOBO010003553">
    <property type="protein sequence ID" value="CAF4496304.1"/>
    <property type="molecule type" value="Genomic_DNA"/>
</dbReference>
<evidence type="ECO:0000313" key="6">
    <source>
        <dbReference type="EMBL" id="CAF4861385.1"/>
    </source>
</evidence>
<dbReference type="Proteomes" id="UP000663862">
    <property type="component" value="Unassembled WGS sequence"/>
</dbReference>
<keyword evidence="8" id="KW-1185">Reference proteome</keyword>
<proteinExistence type="predicted"/>
<comment type="caution">
    <text evidence="5">The sequence shown here is derived from an EMBL/GenBank/DDBJ whole genome shotgun (WGS) entry which is preliminary data.</text>
</comment>
<keyword evidence="1" id="KW-0812">Transmembrane</keyword>
<feature type="transmembrane region" description="Helical" evidence="1">
    <location>
        <begin position="6"/>
        <end position="24"/>
    </location>
</feature>
<dbReference type="Proteomes" id="UP000663851">
    <property type="component" value="Unassembled WGS sequence"/>
</dbReference>
<dbReference type="EMBL" id="CAJOBQ010003285">
    <property type="protein sequence ID" value="CAF4601086.1"/>
    <property type="molecule type" value="Genomic_DNA"/>
</dbReference>
<evidence type="ECO:0000313" key="3">
    <source>
        <dbReference type="EMBL" id="CAF4496304.1"/>
    </source>
</evidence>
<gene>
    <name evidence="3" type="ORF">HFQ381_LOCUS27427</name>
    <name evidence="5" type="ORF">QYT958_LOCUS22071</name>
    <name evidence="6" type="ORF">TOA249_LOCUS27720</name>
    <name evidence="4" type="ORF">TSG867_LOCUS27827</name>
    <name evidence="2" type="ORF">UJA718_LOCUS21134</name>
</gene>
<evidence type="ECO:0000313" key="4">
    <source>
        <dbReference type="EMBL" id="CAF4601086.1"/>
    </source>
</evidence>
<sequence>MVLIEYELNNSFLVINIIITMLFFRHRDTPLHHSRLNDQERCVHTCLFFAFIILVVTIVLFYFAATNKGPSDQRLYYYVGAGISLAFLLLIILCTIFYVQQVYGCPLSSTRQQETISDNEYESSRHSNYHA</sequence>